<keyword evidence="3" id="KW-1185">Reference proteome</keyword>
<feature type="non-terminal residue" evidence="2">
    <location>
        <position position="1"/>
    </location>
</feature>
<reference evidence="2" key="1">
    <citation type="submission" date="2023-03" db="EMBL/GenBank/DDBJ databases">
        <title>Massive genome expansion in bonnet fungi (Mycena s.s.) driven by repeated elements and novel gene families across ecological guilds.</title>
        <authorList>
            <consortium name="Lawrence Berkeley National Laboratory"/>
            <person name="Harder C.B."/>
            <person name="Miyauchi S."/>
            <person name="Viragh M."/>
            <person name="Kuo A."/>
            <person name="Thoen E."/>
            <person name="Andreopoulos B."/>
            <person name="Lu D."/>
            <person name="Skrede I."/>
            <person name="Drula E."/>
            <person name="Henrissat B."/>
            <person name="Morin E."/>
            <person name="Kohler A."/>
            <person name="Barry K."/>
            <person name="LaButti K."/>
            <person name="Morin E."/>
            <person name="Salamov A."/>
            <person name="Lipzen A."/>
            <person name="Mereny Z."/>
            <person name="Hegedus B."/>
            <person name="Baldrian P."/>
            <person name="Stursova M."/>
            <person name="Weitz H."/>
            <person name="Taylor A."/>
            <person name="Grigoriev I.V."/>
            <person name="Nagy L.G."/>
            <person name="Martin F."/>
            <person name="Kauserud H."/>
        </authorList>
    </citation>
    <scope>NUCLEOTIDE SEQUENCE</scope>
    <source>
        <strain evidence="2">CBHHK182m</strain>
    </source>
</reference>
<dbReference type="Proteomes" id="UP001215598">
    <property type="component" value="Unassembled WGS sequence"/>
</dbReference>
<feature type="compositionally biased region" description="Basic and acidic residues" evidence="1">
    <location>
        <begin position="1"/>
        <end position="10"/>
    </location>
</feature>
<gene>
    <name evidence="2" type="ORF">B0H16DRAFT_1625860</name>
</gene>
<sequence length="218" mass="24624">MYTKRGDPDKHHRSHPHSYETKKTSLSAAARACIDNAMPQLMPQATPQELETIFRDTVKAEGSEQNAINTFNNGVKVILSGIVFGSTVPPPNAATMHFRLTNDLGILYHPTIPRALQQGADFTWNFYITGINEELLPVETSWRHNDAPYGPHPRVKVTTLDLKGEWELLELLTVPPGARVRVEHYAHKKEVHELIFPHLLHHTGENVTIHTHLLPLHL</sequence>
<evidence type="ECO:0000313" key="3">
    <source>
        <dbReference type="Proteomes" id="UP001215598"/>
    </source>
</evidence>
<evidence type="ECO:0000313" key="2">
    <source>
        <dbReference type="EMBL" id="KAJ7712202.1"/>
    </source>
</evidence>
<proteinExistence type="predicted"/>
<feature type="region of interest" description="Disordered" evidence="1">
    <location>
        <begin position="1"/>
        <end position="24"/>
    </location>
</feature>
<comment type="caution">
    <text evidence="2">The sequence shown here is derived from an EMBL/GenBank/DDBJ whole genome shotgun (WGS) entry which is preliminary data.</text>
</comment>
<dbReference type="AlphaFoldDB" id="A0AAD7MDT0"/>
<accession>A0AAD7MDT0</accession>
<name>A0AAD7MDT0_9AGAR</name>
<evidence type="ECO:0000256" key="1">
    <source>
        <dbReference type="SAM" id="MobiDB-lite"/>
    </source>
</evidence>
<dbReference type="EMBL" id="JARKIB010000374">
    <property type="protein sequence ID" value="KAJ7712202.1"/>
    <property type="molecule type" value="Genomic_DNA"/>
</dbReference>
<organism evidence="2 3">
    <name type="scientific">Mycena metata</name>
    <dbReference type="NCBI Taxonomy" id="1033252"/>
    <lineage>
        <taxon>Eukaryota</taxon>
        <taxon>Fungi</taxon>
        <taxon>Dikarya</taxon>
        <taxon>Basidiomycota</taxon>
        <taxon>Agaricomycotina</taxon>
        <taxon>Agaricomycetes</taxon>
        <taxon>Agaricomycetidae</taxon>
        <taxon>Agaricales</taxon>
        <taxon>Marasmiineae</taxon>
        <taxon>Mycenaceae</taxon>
        <taxon>Mycena</taxon>
    </lineage>
</organism>
<protein>
    <submittedName>
        <fullName evidence="2">Uncharacterized protein</fullName>
    </submittedName>
</protein>